<dbReference type="Pfam" id="PF03749">
    <property type="entry name" value="SfsA"/>
    <property type="match status" value="1"/>
</dbReference>
<dbReference type="Gene3D" id="2.40.50.580">
    <property type="match status" value="1"/>
</dbReference>
<reference evidence="4 5" key="1">
    <citation type="submission" date="2017-05" db="EMBL/GenBank/DDBJ databases">
        <authorList>
            <person name="Varghese N."/>
            <person name="Submissions S."/>
        </authorList>
    </citation>
    <scope>NUCLEOTIDE SEQUENCE [LARGE SCALE GENOMIC DNA]</scope>
    <source>
        <strain evidence="4 5">DSM 16304</strain>
    </source>
</reference>
<dbReference type="HAMAP" id="MF_00095">
    <property type="entry name" value="SfsA"/>
    <property type="match status" value="1"/>
</dbReference>
<dbReference type="GO" id="GO:0003677">
    <property type="term" value="F:DNA binding"/>
    <property type="evidence" value="ECO:0007669"/>
    <property type="project" value="InterPro"/>
</dbReference>
<feature type="domain" description="Sugar fermentation stimulation protein C-terminal" evidence="2">
    <location>
        <begin position="86"/>
        <end position="214"/>
    </location>
</feature>
<dbReference type="EMBL" id="FXTM01000014">
    <property type="protein sequence ID" value="SMO61019.1"/>
    <property type="molecule type" value="Genomic_DNA"/>
</dbReference>
<sequence>MVLLNVKEFLGEFTFGQFLERENRFVCRVLVKNKEKKAHLSDTGRLRELLKRGAPVVLSPNPKGKLDYKVVSIGNEGEWIFLNPSLHSRIAERLIKEGFIGTLPKSIRREVTVGKSRIDFLIDESFYVEVKGCNLVEEEVCLFPDAPTLRGKKHLLELIRLKEKGFRTGVLFLAFRECNCFSPNQRTDWAFCNTFKRALSSGVEFFGFKLGFCPESGDITVKGRLKICRGVL</sequence>
<dbReference type="AlphaFoldDB" id="A0A521CNJ5"/>
<dbReference type="PANTHER" id="PTHR30545">
    <property type="entry name" value="SUGAR FERMENTATION STIMULATION PROTEIN A"/>
    <property type="match status" value="1"/>
</dbReference>
<organism evidence="4 5">
    <name type="scientific">Balnearium lithotrophicum</name>
    <dbReference type="NCBI Taxonomy" id="223788"/>
    <lineage>
        <taxon>Bacteria</taxon>
        <taxon>Pseudomonadati</taxon>
        <taxon>Aquificota</taxon>
        <taxon>Aquificia</taxon>
        <taxon>Desulfurobacteriales</taxon>
        <taxon>Desulfurobacteriaceae</taxon>
        <taxon>Balnearium</taxon>
    </lineage>
</organism>
<protein>
    <recommendedName>
        <fullName evidence="1">Sugar fermentation stimulation protein homolog</fullName>
    </recommendedName>
</protein>
<dbReference type="InterPro" id="IPR040452">
    <property type="entry name" value="SfsA_C"/>
</dbReference>
<feature type="domain" description="SfsA N-terminal OB" evidence="3">
    <location>
        <begin position="19"/>
        <end position="81"/>
    </location>
</feature>
<evidence type="ECO:0000313" key="5">
    <source>
        <dbReference type="Proteomes" id="UP000317315"/>
    </source>
</evidence>
<dbReference type="NCBIfam" id="TIGR00230">
    <property type="entry name" value="sfsA"/>
    <property type="match status" value="1"/>
</dbReference>
<dbReference type="Pfam" id="PF17746">
    <property type="entry name" value="SfsA_N"/>
    <property type="match status" value="1"/>
</dbReference>
<dbReference type="Gene3D" id="3.40.1350.60">
    <property type="match status" value="1"/>
</dbReference>
<comment type="similarity">
    <text evidence="1">Belongs to the SfsA family.</text>
</comment>
<dbReference type="PANTHER" id="PTHR30545:SF2">
    <property type="entry name" value="SUGAR FERMENTATION STIMULATION PROTEIN A"/>
    <property type="match status" value="1"/>
</dbReference>
<name>A0A521CNJ5_9BACT</name>
<dbReference type="RefSeq" id="WP_246051344.1">
    <property type="nucleotide sequence ID" value="NZ_FXTM01000014.1"/>
</dbReference>
<proteinExistence type="inferred from homology"/>
<dbReference type="InterPro" id="IPR041465">
    <property type="entry name" value="SfsA_N"/>
</dbReference>
<keyword evidence="5" id="KW-1185">Reference proteome</keyword>
<accession>A0A521CNJ5</accession>
<gene>
    <name evidence="1" type="primary">sfsA</name>
    <name evidence="4" type="ORF">SAMN06269117_11419</name>
</gene>
<evidence type="ECO:0000259" key="2">
    <source>
        <dbReference type="Pfam" id="PF03749"/>
    </source>
</evidence>
<evidence type="ECO:0000256" key="1">
    <source>
        <dbReference type="HAMAP-Rule" id="MF_00095"/>
    </source>
</evidence>
<evidence type="ECO:0000259" key="3">
    <source>
        <dbReference type="Pfam" id="PF17746"/>
    </source>
</evidence>
<evidence type="ECO:0000313" key="4">
    <source>
        <dbReference type="EMBL" id="SMO61019.1"/>
    </source>
</evidence>
<dbReference type="InterPro" id="IPR005224">
    <property type="entry name" value="SfsA"/>
</dbReference>
<dbReference type="Proteomes" id="UP000317315">
    <property type="component" value="Unassembled WGS sequence"/>
</dbReference>